<dbReference type="GO" id="GO:0016020">
    <property type="term" value="C:membrane"/>
    <property type="evidence" value="ECO:0007669"/>
    <property type="project" value="InterPro"/>
</dbReference>
<organism evidence="2 3">
    <name type="scientific">Duganella radicis</name>
    <dbReference type="NCBI Taxonomy" id="551988"/>
    <lineage>
        <taxon>Bacteria</taxon>
        <taxon>Pseudomonadati</taxon>
        <taxon>Pseudomonadota</taxon>
        <taxon>Betaproteobacteria</taxon>
        <taxon>Burkholderiales</taxon>
        <taxon>Oxalobacteraceae</taxon>
        <taxon>Telluria group</taxon>
        <taxon>Duganella</taxon>
    </lineage>
</organism>
<evidence type="ECO:0000313" key="3">
    <source>
        <dbReference type="Proteomes" id="UP000475582"/>
    </source>
</evidence>
<dbReference type="Proteomes" id="UP000475582">
    <property type="component" value="Unassembled WGS sequence"/>
</dbReference>
<sequence length="302" mass="32698">MYGTEHRIFAVFVIARTERRGAVAYTGSIMKTVLASIALMAPLAAIAQSGVYRAIDPNPVDSKPFDSRVLEGLDGPLGLGALGRQYNLMDDTQVGALKRYDSTIQFKSPRSRSGLVGSMSYSVGEAPFNNWVNRAYGATIGYEKGRASISITHQRKENMLDATGTTPAVDQSARNTLVAANVDFGRFIGYAAYGLSKGDSSLLWDQNNLYGAVARRDPLNNSRDVLVGVSVPMGATTFLASYIHRDDRGLADHDANQFALGASYAFSRRTKVFTSFTTIQNRSVRTGGGNDRAVNFGLKHAF</sequence>
<protein>
    <submittedName>
        <fullName evidence="2">Porin</fullName>
    </submittedName>
</protein>
<dbReference type="InterPro" id="IPR023614">
    <property type="entry name" value="Porin_dom_sf"/>
</dbReference>
<gene>
    <name evidence="2" type="ORF">GM676_25455</name>
</gene>
<keyword evidence="3" id="KW-1185">Reference proteome</keyword>
<dbReference type="SUPFAM" id="SSF56935">
    <property type="entry name" value="Porins"/>
    <property type="match status" value="1"/>
</dbReference>
<dbReference type="CDD" id="cd00342">
    <property type="entry name" value="gram_neg_porins"/>
    <property type="match status" value="1"/>
</dbReference>
<feature type="domain" description="Porin" evidence="1">
    <location>
        <begin position="76"/>
        <end position="282"/>
    </location>
</feature>
<comment type="caution">
    <text evidence="2">The sequence shown here is derived from an EMBL/GenBank/DDBJ whole genome shotgun (WGS) entry which is preliminary data.</text>
</comment>
<dbReference type="Gene3D" id="2.40.160.10">
    <property type="entry name" value="Porin"/>
    <property type="match status" value="1"/>
</dbReference>
<evidence type="ECO:0000259" key="1">
    <source>
        <dbReference type="Pfam" id="PF13609"/>
    </source>
</evidence>
<proteinExistence type="predicted"/>
<dbReference type="AlphaFoldDB" id="A0A6L6PRQ5"/>
<accession>A0A6L6PRQ5</accession>
<dbReference type="GO" id="GO:0015288">
    <property type="term" value="F:porin activity"/>
    <property type="evidence" value="ECO:0007669"/>
    <property type="project" value="InterPro"/>
</dbReference>
<dbReference type="OrthoDB" id="5289162at2"/>
<dbReference type="Pfam" id="PF13609">
    <property type="entry name" value="Porin_4"/>
    <property type="match status" value="1"/>
</dbReference>
<reference evidence="2 3" key="1">
    <citation type="submission" date="2019-11" db="EMBL/GenBank/DDBJ databases">
        <title>Type strains purchased from KCTC, JCM and DSMZ.</title>
        <authorList>
            <person name="Lu H."/>
        </authorList>
    </citation>
    <scope>NUCLEOTIDE SEQUENCE [LARGE SCALE GENOMIC DNA]</scope>
    <source>
        <strain evidence="2 3">KCTC 22382</strain>
    </source>
</reference>
<dbReference type="InterPro" id="IPR033900">
    <property type="entry name" value="Gram_neg_porin_domain"/>
</dbReference>
<name>A0A6L6PRQ5_9BURK</name>
<dbReference type="EMBL" id="WNKY01000043">
    <property type="protein sequence ID" value="MTV40915.1"/>
    <property type="molecule type" value="Genomic_DNA"/>
</dbReference>
<evidence type="ECO:0000313" key="2">
    <source>
        <dbReference type="EMBL" id="MTV40915.1"/>
    </source>
</evidence>